<organism evidence="7 8">
    <name type="scientific">Candidatus Cellulosilyticum pullistercoris</name>
    <dbReference type="NCBI Taxonomy" id="2838521"/>
    <lineage>
        <taxon>Bacteria</taxon>
        <taxon>Bacillati</taxon>
        <taxon>Bacillota</taxon>
        <taxon>Clostridia</taxon>
        <taxon>Lachnospirales</taxon>
        <taxon>Cellulosilyticaceae</taxon>
        <taxon>Cellulosilyticum</taxon>
    </lineage>
</organism>
<evidence type="ECO:0000313" key="7">
    <source>
        <dbReference type="EMBL" id="MBU3804462.1"/>
    </source>
</evidence>
<dbReference type="GO" id="GO:0000166">
    <property type="term" value="F:nucleotide binding"/>
    <property type="evidence" value="ECO:0007669"/>
    <property type="project" value="UniProtKB-KW"/>
</dbReference>
<evidence type="ECO:0000256" key="3">
    <source>
        <dbReference type="ARBA" id="ARBA00022634"/>
    </source>
</evidence>
<dbReference type="NCBIfam" id="TIGR03905">
    <property type="entry name" value="TIGR03905_4_Cys"/>
    <property type="match status" value="1"/>
</dbReference>
<reference evidence="7" key="1">
    <citation type="journal article" date="2021" name="PeerJ">
        <title>Extensive microbial diversity within the chicken gut microbiome revealed by metagenomics and culture.</title>
        <authorList>
            <person name="Gilroy R."/>
            <person name="Ravi A."/>
            <person name="Getino M."/>
            <person name="Pursley I."/>
            <person name="Horton D.L."/>
            <person name="Alikhan N.F."/>
            <person name="Baker D."/>
            <person name="Gharbi K."/>
            <person name="Hall N."/>
            <person name="Watson M."/>
            <person name="Adriaenssens E.M."/>
            <person name="Foster-Nyarko E."/>
            <person name="Jarju S."/>
            <person name="Secka A."/>
            <person name="Antonio M."/>
            <person name="Oren A."/>
            <person name="Chaudhuri R.R."/>
            <person name="La Ragione R."/>
            <person name="Hildebrand F."/>
            <person name="Pallen M.J."/>
        </authorList>
    </citation>
    <scope>NUCLEOTIDE SEQUENCE</scope>
    <source>
        <strain evidence="7">B5-657</strain>
    </source>
</reference>
<protein>
    <recommendedName>
        <fullName evidence="2">ribonucleoside-diphosphate reductase</fullName>
        <ecNumber evidence="2">1.17.4.1</ecNumber>
    </recommendedName>
</protein>
<name>A0A9E2KDD9_9FIRM</name>
<dbReference type="AlphaFoldDB" id="A0A9E2KDD9"/>
<keyword evidence="4" id="KW-0547">Nucleotide-binding</keyword>
<comment type="catalytic activity">
    <reaction evidence="5">
        <text>a 2'-deoxyribonucleoside 5'-diphosphate + [thioredoxin]-disulfide + H2O = a ribonucleoside 5'-diphosphate + [thioredoxin]-dithiol</text>
        <dbReference type="Rhea" id="RHEA:23252"/>
        <dbReference type="Rhea" id="RHEA-COMP:10698"/>
        <dbReference type="Rhea" id="RHEA-COMP:10700"/>
        <dbReference type="ChEBI" id="CHEBI:15377"/>
        <dbReference type="ChEBI" id="CHEBI:29950"/>
        <dbReference type="ChEBI" id="CHEBI:50058"/>
        <dbReference type="ChEBI" id="CHEBI:57930"/>
        <dbReference type="ChEBI" id="CHEBI:73316"/>
        <dbReference type="EC" id="1.17.4.1"/>
    </reaction>
</comment>
<dbReference type="GO" id="GO:0004748">
    <property type="term" value="F:ribonucleoside-diphosphate reductase activity, thioredoxin disulfide as acceptor"/>
    <property type="evidence" value="ECO:0007669"/>
    <property type="project" value="UniProtKB-EC"/>
</dbReference>
<evidence type="ECO:0000259" key="6">
    <source>
        <dbReference type="Pfam" id="PF12637"/>
    </source>
</evidence>
<sequence>MEVYKTKGVCASEIHFEIKDGIIEEVEFVNGCPGNTHGITALIQGFKVEDAIQKLKGIDCRGKGTSCPDQLARALEQYLG</sequence>
<dbReference type="Proteomes" id="UP000824229">
    <property type="component" value="Unassembled WGS sequence"/>
</dbReference>
<reference evidence="7" key="2">
    <citation type="submission" date="2021-04" db="EMBL/GenBank/DDBJ databases">
        <authorList>
            <person name="Gilroy R."/>
        </authorList>
    </citation>
    <scope>NUCLEOTIDE SEQUENCE</scope>
    <source>
        <strain evidence="7">B5-657</strain>
    </source>
</reference>
<comment type="similarity">
    <text evidence="1">Belongs to the ribonucleoside diphosphate reductase class-2 family.</text>
</comment>
<evidence type="ECO:0000256" key="1">
    <source>
        <dbReference type="ARBA" id="ARBA00007405"/>
    </source>
</evidence>
<gene>
    <name evidence="7" type="ORF">H9872_06875</name>
</gene>
<evidence type="ECO:0000313" key="8">
    <source>
        <dbReference type="Proteomes" id="UP000824229"/>
    </source>
</evidence>
<dbReference type="EC" id="1.17.4.1" evidence="2"/>
<dbReference type="InterPro" id="IPR024434">
    <property type="entry name" value="TSCPD_dom"/>
</dbReference>
<dbReference type="InterPro" id="IPR023806">
    <property type="entry name" value="CHP03905"/>
</dbReference>
<keyword evidence="3" id="KW-0237">DNA synthesis</keyword>
<evidence type="ECO:0000256" key="5">
    <source>
        <dbReference type="ARBA" id="ARBA00047754"/>
    </source>
</evidence>
<proteinExistence type="inferred from homology"/>
<comment type="caution">
    <text evidence="7">The sequence shown here is derived from an EMBL/GenBank/DDBJ whole genome shotgun (WGS) entry which is preliminary data.</text>
</comment>
<evidence type="ECO:0000256" key="2">
    <source>
        <dbReference type="ARBA" id="ARBA00012274"/>
    </source>
</evidence>
<feature type="domain" description="TSCPD" evidence="6">
    <location>
        <begin position="4"/>
        <end position="79"/>
    </location>
</feature>
<dbReference type="EMBL" id="JAHLFQ010000154">
    <property type="protein sequence ID" value="MBU3804462.1"/>
    <property type="molecule type" value="Genomic_DNA"/>
</dbReference>
<evidence type="ECO:0000256" key="4">
    <source>
        <dbReference type="ARBA" id="ARBA00022741"/>
    </source>
</evidence>
<dbReference type="Pfam" id="PF12637">
    <property type="entry name" value="TSCPD"/>
    <property type="match status" value="1"/>
</dbReference>
<dbReference type="GO" id="GO:0071897">
    <property type="term" value="P:DNA biosynthetic process"/>
    <property type="evidence" value="ECO:0007669"/>
    <property type="project" value="UniProtKB-KW"/>
</dbReference>
<accession>A0A9E2KDD9</accession>